<dbReference type="EMBL" id="OV651813">
    <property type="protein sequence ID" value="CAH1099825.1"/>
    <property type="molecule type" value="Genomic_DNA"/>
</dbReference>
<name>A0A9P0CI66_9CUCU</name>
<organism evidence="1 2">
    <name type="scientific">Psylliodes chrysocephalus</name>
    <dbReference type="NCBI Taxonomy" id="3402493"/>
    <lineage>
        <taxon>Eukaryota</taxon>
        <taxon>Metazoa</taxon>
        <taxon>Ecdysozoa</taxon>
        <taxon>Arthropoda</taxon>
        <taxon>Hexapoda</taxon>
        <taxon>Insecta</taxon>
        <taxon>Pterygota</taxon>
        <taxon>Neoptera</taxon>
        <taxon>Endopterygota</taxon>
        <taxon>Coleoptera</taxon>
        <taxon>Polyphaga</taxon>
        <taxon>Cucujiformia</taxon>
        <taxon>Chrysomeloidea</taxon>
        <taxon>Chrysomelidae</taxon>
        <taxon>Galerucinae</taxon>
        <taxon>Alticini</taxon>
        <taxon>Psylliodes</taxon>
    </lineage>
</organism>
<gene>
    <name evidence="1" type="ORF">PSYICH_LOCUS1116</name>
</gene>
<sequence length="37" mass="4625">MSKMNDKLIRNFRFGVRYKFEKPCQSDLIYSLKYYIK</sequence>
<proteinExistence type="predicted"/>
<dbReference type="Proteomes" id="UP001153636">
    <property type="component" value="Chromosome 1"/>
</dbReference>
<protein>
    <submittedName>
        <fullName evidence="1">Uncharacterized protein</fullName>
    </submittedName>
</protein>
<accession>A0A9P0CI66</accession>
<reference evidence="1" key="1">
    <citation type="submission" date="2022-01" db="EMBL/GenBank/DDBJ databases">
        <authorList>
            <person name="King R."/>
        </authorList>
    </citation>
    <scope>NUCLEOTIDE SEQUENCE</scope>
</reference>
<keyword evidence="2" id="KW-1185">Reference proteome</keyword>
<dbReference type="AlphaFoldDB" id="A0A9P0CI66"/>
<evidence type="ECO:0000313" key="1">
    <source>
        <dbReference type="EMBL" id="CAH1099825.1"/>
    </source>
</evidence>
<evidence type="ECO:0000313" key="2">
    <source>
        <dbReference type="Proteomes" id="UP001153636"/>
    </source>
</evidence>